<evidence type="ECO:0000256" key="1">
    <source>
        <dbReference type="SAM" id="SignalP"/>
    </source>
</evidence>
<keyword evidence="1" id="KW-0732">Signal</keyword>
<feature type="signal peptide" evidence="1">
    <location>
        <begin position="1"/>
        <end position="25"/>
    </location>
</feature>
<reference evidence="2 3" key="1">
    <citation type="submission" date="2022-04" db="EMBL/GenBank/DDBJ databases">
        <title>The arsenic-methylating capacity of Chitinophaga filiformis YT5 during chitin decomposition.</title>
        <authorList>
            <person name="Chen G."/>
            <person name="Liang Y."/>
        </authorList>
    </citation>
    <scope>NUCLEOTIDE SEQUENCE [LARGE SCALE GENOMIC DNA]</scope>
    <source>
        <strain evidence="2 3">YT5</strain>
    </source>
</reference>
<evidence type="ECO:0008006" key="4">
    <source>
        <dbReference type="Google" id="ProtNLM"/>
    </source>
</evidence>
<keyword evidence="3" id="KW-1185">Reference proteome</keyword>
<evidence type="ECO:0000313" key="2">
    <source>
        <dbReference type="EMBL" id="UPK72063.1"/>
    </source>
</evidence>
<accession>A0ABY4I7J4</accession>
<protein>
    <recommendedName>
        <fullName evidence="4">DKNYY family protein</fullName>
    </recommendedName>
</protein>
<dbReference type="RefSeq" id="WP_247814149.1">
    <property type="nucleotide sequence ID" value="NZ_CP095855.1"/>
</dbReference>
<sequence length="194" mass="21977">MKCCRILSTVLLLTLVFCYSCSSHVENQQQADSQANVDIAGKNIVLDGFYTGLEEMCSMDSTGRKECYTDPARPERKWYHVGMLLIRGDSVFLDQRPISIGNENDTAWSASDGGFYFYSGTFVRTDTGVVFNLKEISCDYCATAVKMRRDGTTEPVENTRQLAGRIIEKGFIIKGYHYVRTKQEDAQDKFILIR</sequence>
<name>A0ABY4I7J4_CHIFI</name>
<evidence type="ECO:0000313" key="3">
    <source>
        <dbReference type="Proteomes" id="UP000830198"/>
    </source>
</evidence>
<feature type="chain" id="PRO_5047233223" description="DKNYY family protein" evidence="1">
    <location>
        <begin position="26"/>
        <end position="194"/>
    </location>
</feature>
<dbReference type="EMBL" id="CP095855">
    <property type="protein sequence ID" value="UPK72063.1"/>
    <property type="molecule type" value="Genomic_DNA"/>
</dbReference>
<proteinExistence type="predicted"/>
<organism evidence="2 3">
    <name type="scientific">Chitinophaga filiformis</name>
    <name type="common">Myxococcus filiformis</name>
    <name type="synonym">Flexibacter filiformis</name>
    <dbReference type="NCBI Taxonomy" id="104663"/>
    <lineage>
        <taxon>Bacteria</taxon>
        <taxon>Pseudomonadati</taxon>
        <taxon>Bacteroidota</taxon>
        <taxon>Chitinophagia</taxon>
        <taxon>Chitinophagales</taxon>
        <taxon>Chitinophagaceae</taxon>
        <taxon>Chitinophaga</taxon>
    </lineage>
</organism>
<dbReference type="Proteomes" id="UP000830198">
    <property type="component" value="Chromosome"/>
</dbReference>
<gene>
    <name evidence="2" type="ORF">MYF79_12290</name>
</gene>